<organism evidence="2 3">
    <name type="scientific">Streptomyces coffeae</name>
    <dbReference type="NCBI Taxonomy" id="621382"/>
    <lineage>
        <taxon>Bacteria</taxon>
        <taxon>Bacillati</taxon>
        <taxon>Actinomycetota</taxon>
        <taxon>Actinomycetes</taxon>
        <taxon>Kitasatosporales</taxon>
        <taxon>Streptomycetaceae</taxon>
        <taxon>Streptomyces</taxon>
    </lineage>
</organism>
<keyword evidence="1" id="KW-0732">Signal</keyword>
<accession>A0ABS1NGP2</accession>
<comment type="caution">
    <text evidence="2">The sequence shown here is derived from an EMBL/GenBank/DDBJ whole genome shotgun (WGS) entry which is preliminary data.</text>
</comment>
<evidence type="ECO:0000256" key="1">
    <source>
        <dbReference type="SAM" id="SignalP"/>
    </source>
</evidence>
<dbReference type="EMBL" id="JAERRF010000012">
    <property type="protein sequence ID" value="MBL1099218.1"/>
    <property type="molecule type" value="Genomic_DNA"/>
</dbReference>
<name>A0ABS1NGP2_9ACTN</name>
<gene>
    <name evidence="2" type="ORF">JK363_21645</name>
</gene>
<dbReference type="Proteomes" id="UP000634229">
    <property type="component" value="Unassembled WGS sequence"/>
</dbReference>
<feature type="signal peptide" evidence="1">
    <location>
        <begin position="1"/>
        <end position="23"/>
    </location>
</feature>
<proteinExistence type="predicted"/>
<sequence>MTKNRIALLALAAALLIATTVAATLLITGADEETSIGKAAPRNGDAGLPPLKDGRILAANEWPDACTLVDLEDVKAILPDAKDIQQQQRRVYAPSIEDFAADPAQKESDSADSGQCDYDMRLPGEKYRATHFWIRIDAVAHPKLIAGYYKKVAPGANIKKTNGADLCAINSLSEGSWTCRKGSLMFTVGGQTTTTFDGQSDAAPFVWRDQVAPQFVRTVTAKVR</sequence>
<evidence type="ECO:0000313" key="3">
    <source>
        <dbReference type="Proteomes" id="UP000634229"/>
    </source>
</evidence>
<protein>
    <recommendedName>
        <fullName evidence="4">Sensor domain-containing protein</fullName>
    </recommendedName>
</protein>
<reference evidence="2 3" key="1">
    <citation type="submission" date="2021-01" db="EMBL/GenBank/DDBJ databases">
        <title>WGS of actinomycetes isolated from Thailand.</title>
        <authorList>
            <person name="Thawai C."/>
        </authorList>
    </citation>
    <scope>NUCLEOTIDE SEQUENCE [LARGE SCALE GENOMIC DNA]</scope>
    <source>
        <strain evidence="2 3">CA1R205</strain>
    </source>
</reference>
<dbReference type="RefSeq" id="WP_201876639.1">
    <property type="nucleotide sequence ID" value="NZ_JAERRF010000012.1"/>
</dbReference>
<feature type="chain" id="PRO_5047132094" description="Sensor domain-containing protein" evidence="1">
    <location>
        <begin position="24"/>
        <end position="224"/>
    </location>
</feature>
<evidence type="ECO:0000313" key="2">
    <source>
        <dbReference type="EMBL" id="MBL1099218.1"/>
    </source>
</evidence>
<evidence type="ECO:0008006" key="4">
    <source>
        <dbReference type="Google" id="ProtNLM"/>
    </source>
</evidence>
<keyword evidence="3" id="KW-1185">Reference proteome</keyword>